<dbReference type="Proteomes" id="UP000019402">
    <property type="component" value="Unassembled WGS sequence"/>
</dbReference>
<evidence type="ECO:0000313" key="3">
    <source>
        <dbReference type="EMBL" id="GAF05213.1"/>
    </source>
</evidence>
<dbReference type="STRING" id="869213.GCA_000517085_01657"/>
<dbReference type="eggNOG" id="COG0526">
    <property type="taxonomic scope" value="Bacteria"/>
</dbReference>
<evidence type="ECO:0000256" key="1">
    <source>
        <dbReference type="ARBA" id="ARBA00023284"/>
    </source>
</evidence>
<reference evidence="3 4" key="1">
    <citation type="journal article" date="2014" name="Genome Announc.">
        <title>Draft Genome Sequence of Cytophaga fermentans JCM 21142T, a Facultative Anaerobe Isolated from Marine Mud.</title>
        <authorList>
            <person name="Starns D."/>
            <person name="Oshima K."/>
            <person name="Suda W."/>
            <person name="Iino T."/>
            <person name="Yuki M."/>
            <person name="Inoue J."/>
            <person name="Kitamura K."/>
            <person name="Iida T."/>
            <person name="Darby A."/>
            <person name="Hattori M."/>
            <person name="Ohkuma M."/>
        </authorList>
    </citation>
    <scope>NUCLEOTIDE SEQUENCE [LARGE SCALE GENOMIC DNA]</scope>
    <source>
        <strain evidence="3 4">JCM 21142</strain>
    </source>
</reference>
<dbReference type="PROSITE" id="PS51352">
    <property type="entry name" value="THIOREDOXIN_2"/>
    <property type="match status" value="1"/>
</dbReference>
<dbReference type="OrthoDB" id="9794348at2"/>
<organism evidence="3 4">
    <name type="scientific">Saccharicrinis fermentans DSM 9555 = JCM 21142</name>
    <dbReference type="NCBI Taxonomy" id="869213"/>
    <lineage>
        <taxon>Bacteria</taxon>
        <taxon>Pseudomonadati</taxon>
        <taxon>Bacteroidota</taxon>
        <taxon>Bacteroidia</taxon>
        <taxon>Marinilabiliales</taxon>
        <taxon>Marinilabiliaceae</taxon>
        <taxon>Saccharicrinis</taxon>
    </lineage>
</organism>
<dbReference type="GO" id="GO:0016209">
    <property type="term" value="F:antioxidant activity"/>
    <property type="evidence" value="ECO:0007669"/>
    <property type="project" value="InterPro"/>
</dbReference>
<dbReference type="InterPro" id="IPR013766">
    <property type="entry name" value="Thioredoxin_domain"/>
</dbReference>
<dbReference type="PANTHER" id="PTHR42852:SF18">
    <property type="entry name" value="CHROMOSOME UNDETERMINED SCAFFOLD_47, WHOLE GENOME SHOTGUN SEQUENCE"/>
    <property type="match status" value="1"/>
</dbReference>
<dbReference type="GO" id="GO:0016491">
    <property type="term" value="F:oxidoreductase activity"/>
    <property type="evidence" value="ECO:0007669"/>
    <property type="project" value="InterPro"/>
</dbReference>
<sequence length="163" mass="18713">MKNTLFFLLILLSLGSCNQKKKIWAKSFIHQKAPELIVEEWLSEKPDLQGKFVLVDFWATWCAPCKKGIPELNSFQNEFKDDLVVIGITDESKEKVGRYVGPAIEYYSAIDTKKRVMGLLEVRGIPHCILIDPKGIVRWEGLPQLEGFELTSEVIQDLIKKYK</sequence>
<dbReference type="InterPro" id="IPR050553">
    <property type="entry name" value="Thioredoxin_ResA/DsbE_sf"/>
</dbReference>
<dbReference type="PANTHER" id="PTHR42852">
    <property type="entry name" value="THIOL:DISULFIDE INTERCHANGE PROTEIN DSBE"/>
    <property type="match status" value="1"/>
</dbReference>
<name>W7YCL6_9BACT</name>
<dbReference type="SUPFAM" id="SSF52833">
    <property type="entry name" value="Thioredoxin-like"/>
    <property type="match status" value="1"/>
</dbReference>
<dbReference type="PROSITE" id="PS00194">
    <property type="entry name" value="THIOREDOXIN_1"/>
    <property type="match status" value="1"/>
</dbReference>
<dbReference type="RefSeq" id="WP_027471431.1">
    <property type="nucleotide sequence ID" value="NZ_BAMD01000073.1"/>
</dbReference>
<dbReference type="AlphaFoldDB" id="W7YCL6"/>
<dbReference type="CDD" id="cd02966">
    <property type="entry name" value="TlpA_like_family"/>
    <property type="match status" value="1"/>
</dbReference>
<keyword evidence="4" id="KW-1185">Reference proteome</keyword>
<gene>
    <name evidence="3" type="ORF">JCM21142_93940</name>
</gene>
<dbReference type="InterPro" id="IPR000866">
    <property type="entry name" value="AhpC/TSA"/>
</dbReference>
<evidence type="ECO:0000313" key="4">
    <source>
        <dbReference type="Proteomes" id="UP000019402"/>
    </source>
</evidence>
<dbReference type="Gene3D" id="3.40.30.10">
    <property type="entry name" value="Glutaredoxin"/>
    <property type="match status" value="1"/>
</dbReference>
<dbReference type="EMBL" id="BAMD01000073">
    <property type="protein sequence ID" value="GAF05213.1"/>
    <property type="molecule type" value="Genomic_DNA"/>
</dbReference>
<proteinExistence type="predicted"/>
<keyword evidence="1" id="KW-0676">Redox-active center</keyword>
<accession>W7YCL6</accession>
<feature type="domain" description="Thioredoxin" evidence="2">
    <location>
        <begin position="27"/>
        <end position="163"/>
    </location>
</feature>
<protein>
    <submittedName>
        <fullName evidence="3">Thiol-disulfide oxidoreductase ResA</fullName>
    </submittedName>
</protein>
<dbReference type="InterPro" id="IPR036249">
    <property type="entry name" value="Thioredoxin-like_sf"/>
</dbReference>
<dbReference type="Pfam" id="PF00578">
    <property type="entry name" value="AhpC-TSA"/>
    <property type="match status" value="1"/>
</dbReference>
<dbReference type="PROSITE" id="PS51257">
    <property type="entry name" value="PROKAR_LIPOPROTEIN"/>
    <property type="match status" value="1"/>
</dbReference>
<evidence type="ECO:0000259" key="2">
    <source>
        <dbReference type="PROSITE" id="PS51352"/>
    </source>
</evidence>
<dbReference type="InterPro" id="IPR017937">
    <property type="entry name" value="Thioredoxin_CS"/>
</dbReference>
<comment type="caution">
    <text evidence="3">The sequence shown here is derived from an EMBL/GenBank/DDBJ whole genome shotgun (WGS) entry which is preliminary data.</text>
</comment>